<reference evidence="1 2" key="1">
    <citation type="journal article" date="2022" name="Hortic Res">
        <title>A haplotype resolved chromosomal level avocado genome allows analysis of novel avocado genes.</title>
        <authorList>
            <person name="Nath O."/>
            <person name="Fletcher S.J."/>
            <person name="Hayward A."/>
            <person name="Shaw L.M."/>
            <person name="Masouleh A.K."/>
            <person name="Furtado A."/>
            <person name="Henry R.J."/>
            <person name="Mitter N."/>
        </authorList>
    </citation>
    <scope>NUCLEOTIDE SEQUENCE [LARGE SCALE GENOMIC DNA]</scope>
    <source>
        <strain evidence="2">cv. Hass</strain>
    </source>
</reference>
<gene>
    <name evidence="1" type="ORF">MRB53_009394</name>
</gene>
<dbReference type="EMBL" id="CM056811">
    <property type="protein sequence ID" value="KAJ8635127.1"/>
    <property type="molecule type" value="Genomic_DNA"/>
</dbReference>
<keyword evidence="2" id="KW-1185">Reference proteome</keyword>
<name>A0ACC2LNW3_PERAE</name>
<comment type="caution">
    <text evidence="1">The sequence shown here is derived from an EMBL/GenBank/DDBJ whole genome shotgun (WGS) entry which is preliminary data.</text>
</comment>
<organism evidence="1 2">
    <name type="scientific">Persea americana</name>
    <name type="common">Avocado</name>
    <dbReference type="NCBI Taxonomy" id="3435"/>
    <lineage>
        <taxon>Eukaryota</taxon>
        <taxon>Viridiplantae</taxon>
        <taxon>Streptophyta</taxon>
        <taxon>Embryophyta</taxon>
        <taxon>Tracheophyta</taxon>
        <taxon>Spermatophyta</taxon>
        <taxon>Magnoliopsida</taxon>
        <taxon>Magnoliidae</taxon>
        <taxon>Laurales</taxon>
        <taxon>Lauraceae</taxon>
        <taxon>Persea</taxon>
    </lineage>
</organism>
<accession>A0ACC2LNW3</accession>
<evidence type="ECO:0000313" key="2">
    <source>
        <dbReference type="Proteomes" id="UP001234297"/>
    </source>
</evidence>
<evidence type="ECO:0000313" key="1">
    <source>
        <dbReference type="EMBL" id="KAJ8635127.1"/>
    </source>
</evidence>
<proteinExistence type="predicted"/>
<sequence>MEIGGFASHLLEGVEDMKKQPEKEKMIDEFLDRIGRRIITRFKSACASRFVEFKMQDCISSSSDEEERKRPKITNNGISQLTPNNVPLQMPPHPIPSSPIHVDGISSQPVEDSNVPLQMPPHPIPPSPIHVDDISSQPVEDILSSPSGFLTPQRPVLTQESVVELSPGKSLPSMIIRIKAQHRKNKLPARFQPYQMTTYGARSAEYSLTVEEATLFDIF</sequence>
<protein>
    <submittedName>
        <fullName evidence="1">Uncharacterized protein</fullName>
    </submittedName>
</protein>
<dbReference type="Proteomes" id="UP001234297">
    <property type="component" value="Chromosome 3"/>
</dbReference>